<reference evidence="2 3" key="1">
    <citation type="journal article" date="2018" name="Mol. Biol. Evol.">
        <title>Broad Genomic Sampling Reveals a Smut Pathogenic Ancestry of the Fungal Clade Ustilaginomycotina.</title>
        <authorList>
            <person name="Kijpornyongpan T."/>
            <person name="Mondo S.J."/>
            <person name="Barry K."/>
            <person name="Sandor L."/>
            <person name="Lee J."/>
            <person name="Lipzen A."/>
            <person name="Pangilinan J."/>
            <person name="LaButti K."/>
            <person name="Hainaut M."/>
            <person name="Henrissat B."/>
            <person name="Grigoriev I.V."/>
            <person name="Spatafora J.W."/>
            <person name="Aime M.C."/>
        </authorList>
    </citation>
    <scope>NUCLEOTIDE SEQUENCE [LARGE SCALE GENOMIC DNA]</scope>
    <source>
        <strain evidence="2 3">MCA 4658</strain>
    </source>
</reference>
<dbReference type="Pfam" id="PF22766">
    <property type="entry name" value="ZW10_C2"/>
    <property type="match status" value="1"/>
</dbReference>
<name>A0A316VQ74_9BASI</name>
<sequence length="126" mass="13940">MSALGALVEHVLSRVLSEVEDLEDISEKESERIAEAVKLLAPLEDLFVDPRSGQTAVALFVPSWFKCSYLCEILTGSLADIDFLYSEAAALVDYSPRELAKLVRALFADTPKRQKLLEKFVIAPPT</sequence>
<evidence type="ECO:0000259" key="1">
    <source>
        <dbReference type="Pfam" id="PF22766"/>
    </source>
</evidence>
<dbReference type="GO" id="GO:0006888">
    <property type="term" value="P:endoplasmic reticulum to Golgi vesicle-mediated transport"/>
    <property type="evidence" value="ECO:0007669"/>
    <property type="project" value="TreeGrafter"/>
</dbReference>
<dbReference type="InterPro" id="IPR046362">
    <property type="entry name" value="Zw10/DSL1_C_sf"/>
</dbReference>
<gene>
    <name evidence="2" type="ORF">IE81DRAFT_294297</name>
</gene>
<dbReference type="RefSeq" id="XP_025366949.1">
    <property type="nucleotide sequence ID" value="XM_025512048.1"/>
</dbReference>
<dbReference type="AlphaFoldDB" id="A0A316VQ74"/>
<evidence type="ECO:0000313" key="3">
    <source>
        <dbReference type="Proteomes" id="UP000245783"/>
    </source>
</evidence>
<organism evidence="2 3">
    <name type="scientific">Ceraceosorus guamensis</name>
    <dbReference type="NCBI Taxonomy" id="1522189"/>
    <lineage>
        <taxon>Eukaryota</taxon>
        <taxon>Fungi</taxon>
        <taxon>Dikarya</taxon>
        <taxon>Basidiomycota</taxon>
        <taxon>Ustilaginomycotina</taxon>
        <taxon>Exobasidiomycetes</taxon>
        <taxon>Ceraceosorales</taxon>
        <taxon>Ceraceosoraceae</taxon>
        <taxon>Ceraceosorus</taxon>
    </lineage>
</organism>
<dbReference type="Proteomes" id="UP000245783">
    <property type="component" value="Unassembled WGS sequence"/>
</dbReference>
<protein>
    <recommendedName>
        <fullName evidence="1">ZW10 C-terminal helical domain-containing protein</fullName>
    </recommendedName>
</protein>
<dbReference type="PANTHER" id="PTHR12205:SF0">
    <property type="entry name" value="CENTROMERE_KINETOCHORE PROTEIN ZW10 HOMOLOG"/>
    <property type="match status" value="1"/>
</dbReference>
<dbReference type="InterPro" id="IPR055148">
    <property type="entry name" value="ZW10_C_2"/>
</dbReference>
<feature type="domain" description="ZW10 C-terminal helical" evidence="1">
    <location>
        <begin position="2"/>
        <end position="119"/>
    </location>
</feature>
<keyword evidence="3" id="KW-1185">Reference proteome</keyword>
<dbReference type="PANTHER" id="PTHR12205">
    <property type="entry name" value="CENTROMERE/KINETOCHORE PROTEIN ZW10"/>
    <property type="match status" value="1"/>
</dbReference>
<dbReference type="EMBL" id="KZ819444">
    <property type="protein sequence ID" value="PWN39789.1"/>
    <property type="molecule type" value="Genomic_DNA"/>
</dbReference>
<dbReference type="GO" id="GO:0005737">
    <property type="term" value="C:cytoplasm"/>
    <property type="evidence" value="ECO:0007669"/>
    <property type="project" value="GOC"/>
</dbReference>
<dbReference type="OrthoDB" id="534815at2759"/>
<dbReference type="GeneID" id="37033918"/>
<dbReference type="InParanoid" id="A0A316VQ74"/>
<accession>A0A316VQ74</accession>
<evidence type="ECO:0000313" key="2">
    <source>
        <dbReference type="EMBL" id="PWN39789.1"/>
    </source>
</evidence>
<dbReference type="GO" id="GO:0007094">
    <property type="term" value="P:mitotic spindle assembly checkpoint signaling"/>
    <property type="evidence" value="ECO:0007669"/>
    <property type="project" value="TreeGrafter"/>
</dbReference>
<proteinExistence type="predicted"/>
<dbReference type="STRING" id="1522189.A0A316VQ74"/>
<dbReference type="GO" id="GO:1990423">
    <property type="term" value="C:RZZ complex"/>
    <property type="evidence" value="ECO:0007669"/>
    <property type="project" value="TreeGrafter"/>
</dbReference>
<dbReference type="Gene3D" id="1.10.357.150">
    <property type="match status" value="1"/>
</dbReference>